<proteinExistence type="predicted"/>
<sequence length="178" mass="20593">MYSCFPFKASRQPSPEAVVNLITQAAAEAFKRREVSSDTWFDSECKTLRGQAMSVGAEERHAAFRTYKNHIKSKKRRFLKERQQSLIRELAGKPWLFWRRLRAKRLSSDLCEEELRKYVAELYYFPEAQAIHQDEGEPCVFTMEEVEQAITHLGTGKAADLLGLSAELLQWGVEVFRS</sequence>
<evidence type="ECO:0000313" key="1">
    <source>
        <dbReference type="EMBL" id="KAL3680807.1"/>
    </source>
</evidence>
<accession>A0ABD3GNL4</accession>
<gene>
    <name evidence="1" type="ORF">R1sor_023763</name>
</gene>
<keyword evidence="2" id="KW-1185">Reference proteome</keyword>
<evidence type="ECO:0000313" key="2">
    <source>
        <dbReference type="Proteomes" id="UP001633002"/>
    </source>
</evidence>
<dbReference type="AlphaFoldDB" id="A0ABD3GNL4"/>
<protein>
    <submittedName>
        <fullName evidence="1">Uncharacterized protein</fullName>
    </submittedName>
</protein>
<dbReference type="EMBL" id="JBJQOH010000007">
    <property type="protein sequence ID" value="KAL3680807.1"/>
    <property type="molecule type" value="Genomic_DNA"/>
</dbReference>
<comment type="caution">
    <text evidence="1">The sequence shown here is derived from an EMBL/GenBank/DDBJ whole genome shotgun (WGS) entry which is preliminary data.</text>
</comment>
<dbReference type="Proteomes" id="UP001633002">
    <property type="component" value="Unassembled WGS sequence"/>
</dbReference>
<name>A0ABD3GNL4_9MARC</name>
<organism evidence="1 2">
    <name type="scientific">Riccia sorocarpa</name>
    <dbReference type="NCBI Taxonomy" id="122646"/>
    <lineage>
        <taxon>Eukaryota</taxon>
        <taxon>Viridiplantae</taxon>
        <taxon>Streptophyta</taxon>
        <taxon>Embryophyta</taxon>
        <taxon>Marchantiophyta</taxon>
        <taxon>Marchantiopsida</taxon>
        <taxon>Marchantiidae</taxon>
        <taxon>Marchantiales</taxon>
        <taxon>Ricciaceae</taxon>
        <taxon>Riccia</taxon>
    </lineage>
</organism>
<reference evidence="1 2" key="1">
    <citation type="submission" date="2024-09" db="EMBL/GenBank/DDBJ databases">
        <title>Chromosome-scale assembly of Riccia sorocarpa.</title>
        <authorList>
            <person name="Paukszto L."/>
        </authorList>
    </citation>
    <scope>NUCLEOTIDE SEQUENCE [LARGE SCALE GENOMIC DNA]</scope>
    <source>
        <strain evidence="1">LP-2024</strain>
        <tissue evidence="1">Aerial parts of the thallus</tissue>
    </source>
</reference>